<evidence type="ECO:0000256" key="1">
    <source>
        <dbReference type="ARBA" id="ARBA00022574"/>
    </source>
</evidence>
<gene>
    <name evidence="4" type="ORF">SCHCODRAFT_56103</name>
</gene>
<dbReference type="InterPro" id="IPR036322">
    <property type="entry name" value="WD40_repeat_dom_sf"/>
</dbReference>
<reference evidence="4 5" key="1">
    <citation type="journal article" date="2010" name="Nat. Biotechnol.">
        <title>Genome sequence of the model mushroom Schizophyllum commune.</title>
        <authorList>
            <person name="Ohm R.A."/>
            <person name="de Jong J.F."/>
            <person name="Lugones L.G."/>
            <person name="Aerts A."/>
            <person name="Kothe E."/>
            <person name="Stajich J.E."/>
            <person name="de Vries R.P."/>
            <person name="Record E."/>
            <person name="Levasseur A."/>
            <person name="Baker S.E."/>
            <person name="Bartholomew K.A."/>
            <person name="Coutinho P.M."/>
            <person name="Erdmann S."/>
            <person name="Fowler T.J."/>
            <person name="Gathman A.C."/>
            <person name="Lombard V."/>
            <person name="Henrissat B."/>
            <person name="Knabe N."/>
            <person name="Kuees U."/>
            <person name="Lilly W.W."/>
            <person name="Lindquist E."/>
            <person name="Lucas S."/>
            <person name="Magnuson J.K."/>
            <person name="Piumi F."/>
            <person name="Raudaskoski M."/>
            <person name="Salamov A."/>
            <person name="Schmutz J."/>
            <person name="Schwarze F.W.M.R."/>
            <person name="vanKuyk P.A."/>
            <person name="Horton J.S."/>
            <person name="Grigoriev I.V."/>
            <person name="Woesten H.A.B."/>
        </authorList>
    </citation>
    <scope>NUCLEOTIDE SEQUENCE [LARGE SCALE GENOMIC DNA]</scope>
    <source>
        <strain evidence="5">H4-8 / FGSC 9210</strain>
    </source>
</reference>
<feature type="repeat" description="WD" evidence="3">
    <location>
        <begin position="131"/>
        <end position="172"/>
    </location>
</feature>
<protein>
    <submittedName>
        <fullName evidence="4">Uncharacterized protein</fullName>
    </submittedName>
</protein>
<dbReference type="PANTHER" id="PTHR19848:SF8">
    <property type="entry name" value="F-BOX AND WD REPEAT DOMAIN CONTAINING 7"/>
    <property type="match status" value="1"/>
</dbReference>
<sequence length="175" mass="18970">MKTWIKHPTPIVFSPDSKNLAIASADSLQIWDISACCCIAMKTHQQDDLDITCIAYSPGGAHVAYGTQSGTVWLWDLETDHSSQVGNTLEGRNQRIACVAFSPAGKTIASISGEALRIWDAETVRQVGEDMVGHPDGILCVAFSPDSRHVAAGEHDGLVRIWDVKTQRQLGDALQ</sequence>
<dbReference type="VEuPathDB" id="FungiDB:SCHCODRAFT_02542834"/>
<evidence type="ECO:0000313" key="5">
    <source>
        <dbReference type="Proteomes" id="UP000007431"/>
    </source>
</evidence>
<dbReference type="RefSeq" id="XP_003031669.1">
    <property type="nucleotide sequence ID" value="XM_003031623.1"/>
</dbReference>
<dbReference type="GeneID" id="9589599"/>
<dbReference type="EMBL" id="GL377306">
    <property type="protein sequence ID" value="EFI96766.1"/>
    <property type="molecule type" value="Genomic_DNA"/>
</dbReference>
<dbReference type="KEGG" id="scm:SCHCO_02542834"/>
<dbReference type="AlphaFoldDB" id="D8Q4B1"/>
<dbReference type="STRING" id="578458.D8Q4B1"/>
<dbReference type="Gene3D" id="2.130.10.10">
    <property type="entry name" value="YVTN repeat-like/Quinoprotein amine dehydrogenase"/>
    <property type="match status" value="1"/>
</dbReference>
<keyword evidence="1 3" id="KW-0853">WD repeat</keyword>
<dbReference type="eggNOG" id="KOG0266">
    <property type="taxonomic scope" value="Eukaryota"/>
</dbReference>
<dbReference type="HOGENOM" id="CLU_000288_57_18_1"/>
<dbReference type="Proteomes" id="UP000007431">
    <property type="component" value="Unassembled WGS sequence"/>
</dbReference>
<dbReference type="Pfam" id="PF00400">
    <property type="entry name" value="WD40"/>
    <property type="match status" value="3"/>
</dbReference>
<dbReference type="SUPFAM" id="SSF50978">
    <property type="entry name" value="WD40 repeat-like"/>
    <property type="match status" value="1"/>
</dbReference>
<feature type="non-terminal residue" evidence="4">
    <location>
        <position position="175"/>
    </location>
</feature>
<dbReference type="InterPro" id="IPR001680">
    <property type="entry name" value="WD40_rpt"/>
</dbReference>
<feature type="repeat" description="WD" evidence="3">
    <location>
        <begin position="44"/>
        <end position="85"/>
    </location>
</feature>
<evidence type="ECO:0000256" key="2">
    <source>
        <dbReference type="ARBA" id="ARBA00022737"/>
    </source>
</evidence>
<accession>D8Q4B1</accession>
<dbReference type="PROSITE" id="PS50294">
    <property type="entry name" value="WD_REPEATS_REGION"/>
    <property type="match status" value="1"/>
</dbReference>
<evidence type="ECO:0000313" key="4">
    <source>
        <dbReference type="EMBL" id="EFI96766.1"/>
    </source>
</evidence>
<dbReference type="SMART" id="SM00320">
    <property type="entry name" value="WD40"/>
    <property type="match status" value="4"/>
</dbReference>
<evidence type="ECO:0000256" key="3">
    <source>
        <dbReference type="PROSITE-ProRule" id="PRU00221"/>
    </source>
</evidence>
<dbReference type="PANTHER" id="PTHR19848">
    <property type="entry name" value="WD40 REPEAT PROTEIN"/>
    <property type="match status" value="1"/>
</dbReference>
<dbReference type="InterPro" id="IPR019775">
    <property type="entry name" value="WD40_repeat_CS"/>
</dbReference>
<dbReference type="PROSITE" id="PS50082">
    <property type="entry name" value="WD_REPEATS_2"/>
    <property type="match status" value="2"/>
</dbReference>
<name>D8Q4B1_SCHCM</name>
<keyword evidence="2" id="KW-0677">Repeat</keyword>
<dbReference type="InParanoid" id="D8Q4B1"/>
<proteinExistence type="predicted"/>
<organism evidence="5">
    <name type="scientific">Schizophyllum commune (strain H4-8 / FGSC 9210)</name>
    <name type="common">Split gill fungus</name>
    <dbReference type="NCBI Taxonomy" id="578458"/>
    <lineage>
        <taxon>Eukaryota</taxon>
        <taxon>Fungi</taxon>
        <taxon>Dikarya</taxon>
        <taxon>Basidiomycota</taxon>
        <taxon>Agaricomycotina</taxon>
        <taxon>Agaricomycetes</taxon>
        <taxon>Agaricomycetidae</taxon>
        <taxon>Agaricales</taxon>
        <taxon>Schizophyllaceae</taxon>
        <taxon>Schizophyllum</taxon>
    </lineage>
</organism>
<dbReference type="OMA" id="CAYDERI"/>
<dbReference type="InterPro" id="IPR015943">
    <property type="entry name" value="WD40/YVTN_repeat-like_dom_sf"/>
</dbReference>
<keyword evidence="5" id="KW-1185">Reference proteome</keyword>
<dbReference type="PROSITE" id="PS00678">
    <property type="entry name" value="WD_REPEATS_1"/>
    <property type="match status" value="1"/>
</dbReference>
<dbReference type="OrthoDB" id="6262491at2759"/>